<name>A0A3P7RTS3_9BILA</name>
<evidence type="ECO:0000256" key="2">
    <source>
        <dbReference type="SAM" id="MobiDB-lite"/>
    </source>
</evidence>
<sequence length="93" mass="10794">MALPLDELNRHLSDNRTKPADNPEGEQLKKMLNKVNEMSEQRRNLLQKLSDELRDDDITAKCLAEKNEDNQVALVFFFLLNNSGIFEDCWITT</sequence>
<protein>
    <recommendedName>
        <fullName evidence="3">ALIX V-shaped domain-containing protein</fullName>
    </recommendedName>
</protein>
<evidence type="ECO:0000313" key="5">
    <source>
        <dbReference type="Proteomes" id="UP000271098"/>
    </source>
</evidence>
<organism evidence="4 5">
    <name type="scientific">Gongylonema pulchrum</name>
    <dbReference type="NCBI Taxonomy" id="637853"/>
    <lineage>
        <taxon>Eukaryota</taxon>
        <taxon>Metazoa</taxon>
        <taxon>Ecdysozoa</taxon>
        <taxon>Nematoda</taxon>
        <taxon>Chromadorea</taxon>
        <taxon>Rhabditida</taxon>
        <taxon>Spirurina</taxon>
        <taxon>Spiruromorpha</taxon>
        <taxon>Spiruroidea</taxon>
        <taxon>Gongylonematidae</taxon>
        <taxon>Gongylonema</taxon>
    </lineage>
</organism>
<feature type="compositionally biased region" description="Basic and acidic residues" evidence="2">
    <location>
        <begin position="7"/>
        <end position="27"/>
    </location>
</feature>
<evidence type="ECO:0000256" key="1">
    <source>
        <dbReference type="SAM" id="Coils"/>
    </source>
</evidence>
<dbReference type="Proteomes" id="UP000271098">
    <property type="component" value="Unassembled WGS sequence"/>
</dbReference>
<dbReference type="Pfam" id="PF13949">
    <property type="entry name" value="ALIX_LYPXL_bnd"/>
    <property type="match status" value="1"/>
</dbReference>
<keyword evidence="5" id="KW-1185">Reference proteome</keyword>
<reference evidence="4 5" key="1">
    <citation type="submission" date="2018-11" db="EMBL/GenBank/DDBJ databases">
        <authorList>
            <consortium name="Pathogen Informatics"/>
        </authorList>
    </citation>
    <scope>NUCLEOTIDE SEQUENCE [LARGE SCALE GENOMIC DNA]</scope>
</reference>
<keyword evidence="1" id="KW-0175">Coiled coil</keyword>
<feature type="region of interest" description="Disordered" evidence="2">
    <location>
        <begin position="1"/>
        <end position="27"/>
    </location>
</feature>
<dbReference type="OrthoDB" id="10266451at2759"/>
<proteinExistence type="predicted"/>
<evidence type="ECO:0000259" key="3">
    <source>
        <dbReference type="Pfam" id="PF13949"/>
    </source>
</evidence>
<dbReference type="Gene3D" id="1.20.120.560">
    <property type="entry name" value="alix/aip1 in complex with the ypdl late domain"/>
    <property type="match status" value="1"/>
</dbReference>
<feature type="domain" description="ALIX V-shaped" evidence="3">
    <location>
        <begin position="4"/>
        <end position="69"/>
    </location>
</feature>
<dbReference type="AlphaFoldDB" id="A0A3P7RTS3"/>
<dbReference type="EMBL" id="UYRT01105063">
    <property type="protein sequence ID" value="VDN44169.1"/>
    <property type="molecule type" value="Genomic_DNA"/>
</dbReference>
<accession>A0A3P7RTS3</accession>
<evidence type="ECO:0000313" key="4">
    <source>
        <dbReference type="EMBL" id="VDN44169.1"/>
    </source>
</evidence>
<feature type="coiled-coil region" evidence="1">
    <location>
        <begin position="28"/>
        <end position="55"/>
    </location>
</feature>
<gene>
    <name evidence="4" type="ORF">GPUH_LOCUS25412</name>
</gene>
<dbReference type="InterPro" id="IPR025304">
    <property type="entry name" value="ALIX_V_dom"/>
</dbReference>